<keyword evidence="3" id="KW-1185">Reference proteome</keyword>
<dbReference type="Gene3D" id="2.40.160.20">
    <property type="match status" value="1"/>
</dbReference>
<evidence type="ECO:0000313" key="3">
    <source>
        <dbReference type="Proteomes" id="UP001374803"/>
    </source>
</evidence>
<dbReference type="EMBL" id="CP089983">
    <property type="protein sequence ID" value="WXB00441.1"/>
    <property type="molecule type" value="Genomic_DNA"/>
</dbReference>
<dbReference type="PANTHER" id="PTHR37315:SF1">
    <property type="entry name" value="UPF0311 PROTEIN BLR7842"/>
    <property type="match status" value="1"/>
</dbReference>
<dbReference type="Proteomes" id="UP001374803">
    <property type="component" value="Chromosome"/>
</dbReference>
<dbReference type="RefSeq" id="WP_394830041.1">
    <property type="nucleotide sequence ID" value="NZ_CP089929.1"/>
</dbReference>
<protein>
    <recommendedName>
        <fullName evidence="1">UPF0311 protein LVJ94_26395</fullName>
    </recommendedName>
</protein>
<dbReference type="PANTHER" id="PTHR37315">
    <property type="entry name" value="UPF0311 PROTEIN BLR7842"/>
    <property type="match status" value="1"/>
</dbReference>
<dbReference type="HAMAP" id="MF_00775">
    <property type="entry name" value="UPF0311"/>
    <property type="match status" value="1"/>
</dbReference>
<name>A0ABZ2KP42_9BACT</name>
<gene>
    <name evidence="2" type="ORF">LVJ94_26395</name>
</gene>
<evidence type="ECO:0000256" key="1">
    <source>
        <dbReference type="HAMAP-Rule" id="MF_00775"/>
    </source>
</evidence>
<evidence type="ECO:0000313" key="2">
    <source>
        <dbReference type="EMBL" id="WXB00441.1"/>
    </source>
</evidence>
<dbReference type="Pfam" id="PF11578">
    <property type="entry name" value="DUF3237"/>
    <property type="match status" value="1"/>
</dbReference>
<sequence length="155" mass="17217">MHLDELRSRPLFDLVMTLDPPQQIGATPLGKRRIFTVTSGTFQGDRLRGVVLPQGGSDWLLERADGSARQDVRLVLETDDGAAVLMTYNGVRHASPEVAERLARGEPVDASEYYLRTAPFFETASEKYAWLNHLVSIAVGERTPSGVAYRVFEIL</sequence>
<reference evidence="2" key="1">
    <citation type="submission" date="2021-12" db="EMBL/GenBank/DDBJ databases">
        <title>Discovery of the Pendulisporaceae a myxobacterial family with distinct sporulation behavior and unique specialized metabolism.</title>
        <authorList>
            <person name="Garcia R."/>
            <person name="Popoff A."/>
            <person name="Bader C.D."/>
            <person name="Loehr J."/>
            <person name="Walesch S."/>
            <person name="Walt C."/>
            <person name="Boldt J."/>
            <person name="Bunk B."/>
            <person name="Haeckl F.J.F.P.J."/>
            <person name="Gunesch A.P."/>
            <person name="Birkelbach J."/>
            <person name="Nuebel U."/>
            <person name="Pietschmann T."/>
            <person name="Bach T."/>
            <person name="Mueller R."/>
        </authorList>
    </citation>
    <scope>NUCLEOTIDE SEQUENCE</scope>
    <source>
        <strain evidence="2">MSr11367</strain>
    </source>
</reference>
<accession>A0ABZ2KP42</accession>
<dbReference type="InterPro" id="IPR020915">
    <property type="entry name" value="UPF0311"/>
</dbReference>
<proteinExistence type="inferred from homology"/>
<comment type="similarity">
    <text evidence="1">Belongs to the UPF0311 family.</text>
</comment>
<organism evidence="2 3">
    <name type="scientific">Pendulispora rubella</name>
    <dbReference type="NCBI Taxonomy" id="2741070"/>
    <lineage>
        <taxon>Bacteria</taxon>
        <taxon>Pseudomonadati</taxon>
        <taxon>Myxococcota</taxon>
        <taxon>Myxococcia</taxon>
        <taxon>Myxococcales</taxon>
        <taxon>Sorangiineae</taxon>
        <taxon>Pendulisporaceae</taxon>
        <taxon>Pendulispora</taxon>
    </lineage>
</organism>